<protein>
    <submittedName>
        <fullName evidence="2">Heme NO-binding domain-containing protein</fullName>
    </submittedName>
</protein>
<evidence type="ECO:0000313" key="3">
    <source>
        <dbReference type="Proteomes" id="UP001597641"/>
    </source>
</evidence>
<keyword evidence="3" id="KW-1185">Reference proteome</keyword>
<comment type="caution">
    <text evidence="2">The sequence shown here is derived from an EMBL/GenBank/DDBJ whole genome shotgun (WGS) entry which is preliminary data.</text>
</comment>
<proteinExistence type="predicted"/>
<evidence type="ECO:0000313" key="2">
    <source>
        <dbReference type="EMBL" id="MFD3000393.1"/>
    </source>
</evidence>
<feature type="domain" description="Heme NO-binding" evidence="1">
    <location>
        <begin position="13"/>
        <end position="170"/>
    </location>
</feature>
<sequence length="190" mass="21981">MEKQGDALHLMHGSMFVLLEHFVENTYDHSTWVKILKEAGVEHMSFHMQEMYPTHEIFAIVGCLSETTGQSIFDLMEQFGEFIVPDLMLLYSRYVRPEWRTYEMLINTEEAMHGAVRREDNRTNSPKLLVTKKGVDQLMIEYSSKRRMAGVAVGIVKGIARYFNENDKVEVMLLSPADAERVQIKVDFLS</sequence>
<evidence type="ECO:0000259" key="1">
    <source>
        <dbReference type="Pfam" id="PF07700"/>
    </source>
</evidence>
<dbReference type="RefSeq" id="WP_377483360.1">
    <property type="nucleotide sequence ID" value="NZ_JBHUOX010000005.1"/>
</dbReference>
<dbReference type="PANTHER" id="PTHR45655">
    <property type="entry name" value="GUANYLATE CYCLASE SOLUBLE SUBUNIT BETA-2"/>
    <property type="match status" value="1"/>
</dbReference>
<dbReference type="InterPro" id="IPR011644">
    <property type="entry name" value="Heme_NO-bd"/>
</dbReference>
<dbReference type="InterPro" id="IPR024096">
    <property type="entry name" value="NO_sig/Golgi_transp_ligand-bd"/>
</dbReference>
<dbReference type="EMBL" id="JBHUOX010000005">
    <property type="protein sequence ID" value="MFD3000393.1"/>
    <property type="molecule type" value="Genomic_DNA"/>
</dbReference>
<reference evidence="3" key="1">
    <citation type="journal article" date="2019" name="Int. J. Syst. Evol. Microbiol.">
        <title>The Global Catalogue of Microorganisms (GCM) 10K type strain sequencing project: providing services to taxonomists for standard genome sequencing and annotation.</title>
        <authorList>
            <consortium name="The Broad Institute Genomics Platform"/>
            <consortium name="The Broad Institute Genome Sequencing Center for Infectious Disease"/>
            <person name="Wu L."/>
            <person name="Ma J."/>
        </authorList>
    </citation>
    <scope>NUCLEOTIDE SEQUENCE [LARGE SCALE GENOMIC DNA]</scope>
    <source>
        <strain evidence="3">KCTC 23984</strain>
    </source>
</reference>
<dbReference type="Gene3D" id="3.90.1520.10">
    <property type="entry name" value="H-NOX domain"/>
    <property type="match status" value="1"/>
</dbReference>
<gene>
    <name evidence="2" type="ORF">ACFS7Z_08490</name>
</gene>
<dbReference type="Pfam" id="PF07700">
    <property type="entry name" value="HNOB"/>
    <property type="match status" value="1"/>
</dbReference>
<dbReference type="InterPro" id="IPR038158">
    <property type="entry name" value="H-NOX_domain_sf"/>
</dbReference>
<name>A0ABW6BWJ1_9BACT</name>
<dbReference type="SUPFAM" id="SSF111126">
    <property type="entry name" value="Ligand-binding domain in the NO signalling and Golgi transport"/>
    <property type="match status" value="1"/>
</dbReference>
<organism evidence="2 3">
    <name type="scientific">Pontibacter toksunensis</name>
    <dbReference type="NCBI Taxonomy" id="1332631"/>
    <lineage>
        <taxon>Bacteria</taxon>
        <taxon>Pseudomonadati</taxon>
        <taxon>Bacteroidota</taxon>
        <taxon>Cytophagia</taxon>
        <taxon>Cytophagales</taxon>
        <taxon>Hymenobacteraceae</taxon>
        <taxon>Pontibacter</taxon>
    </lineage>
</organism>
<accession>A0ABW6BWJ1</accession>
<dbReference type="Proteomes" id="UP001597641">
    <property type="component" value="Unassembled WGS sequence"/>
</dbReference>
<dbReference type="PANTHER" id="PTHR45655:SF13">
    <property type="entry name" value="SOLUBLE GUANYLATE CYCLASE GCY-32-RELATED"/>
    <property type="match status" value="1"/>
</dbReference>